<proteinExistence type="predicted"/>
<protein>
    <recommendedName>
        <fullName evidence="4">Retrotransposon protein, putative, Ty3-gypsy subclass</fullName>
    </recommendedName>
</protein>
<reference evidence="3" key="2">
    <citation type="journal article" date="2008" name="Nucleic Acids Res.">
        <title>The rice annotation project database (RAP-DB): 2008 update.</title>
        <authorList>
            <consortium name="The rice annotation project (RAP)"/>
        </authorList>
    </citation>
    <scope>GENOME REANNOTATION</scope>
    <source>
        <strain evidence="3">cv. Nipponbare</strain>
    </source>
</reference>
<feature type="compositionally biased region" description="Gly residues" evidence="1">
    <location>
        <begin position="171"/>
        <end position="180"/>
    </location>
</feature>
<feature type="region of interest" description="Disordered" evidence="1">
    <location>
        <begin position="131"/>
        <end position="185"/>
    </location>
</feature>
<evidence type="ECO:0000313" key="2">
    <source>
        <dbReference type="EMBL" id="BAC83725.1"/>
    </source>
</evidence>
<evidence type="ECO:0000256" key="1">
    <source>
        <dbReference type="SAM" id="MobiDB-lite"/>
    </source>
</evidence>
<reference evidence="3" key="1">
    <citation type="journal article" date="2005" name="Nature">
        <title>The map-based sequence of the rice genome.</title>
        <authorList>
            <consortium name="International rice genome sequencing project (IRGSP)"/>
            <person name="Matsumoto T."/>
            <person name="Wu J."/>
            <person name="Kanamori H."/>
            <person name="Katayose Y."/>
            <person name="Fujisawa M."/>
            <person name="Namiki N."/>
            <person name="Mizuno H."/>
            <person name="Yamamoto K."/>
            <person name="Antonio B.A."/>
            <person name="Baba T."/>
            <person name="Sakata K."/>
            <person name="Nagamura Y."/>
            <person name="Aoki H."/>
            <person name="Arikawa K."/>
            <person name="Arita K."/>
            <person name="Bito T."/>
            <person name="Chiden Y."/>
            <person name="Fujitsuka N."/>
            <person name="Fukunaka R."/>
            <person name="Hamada M."/>
            <person name="Harada C."/>
            <person name="Hayashi A."/>
            <person name="Hijishita S."/>
            <person name="Honda M."/>
            <person name="Hosokawa S."/>
            <person name="Ichikawa Y."/>
            <person name="Idonuma A."/>
            <person name="Iijima M."/>
            <person name="Ikeda M."/>
            <person name="Ikeno M."/>
            <person name="Ito K."/>
            <person name="Ito S."/>
            <person name="Ito T."/>
            <person name="Ito Y."/>
            <person name="Ito Y."/>
            <person name="Iwabuchi A."/>
            <person name="Kamiya K."/>
            <person name="Karasawa W."/>
            <person name="Kurita K."/>
            <person name="Katagiri S."/>
            <person name="Kikuta A."/>
            <person name="Kobayashi H."/>
            <person name="Kobayashi N."/>
            <person name="Machita K."/>
            <person name="Maehara T."/>
            <person name="Masukawa M."/>
            <person name="Mizubayashi T."/>
            <person name="Mukai Y."/>
            <person name="Nagasaki H."/>
            <person name="Nagata Y."/>
            <person name="Naito S."/>
            <person name="Nakashima M."/>
            <person name="Nakama Y."/>
            <person name="Nakamichi Y."/>
            <person name="Nakamura M."/>
            <person name="Meguro A."/>
            <person name="Negishi M."/>
            <person name="Ohta I."/>
            <person name="Ohta T."/>
            <person name="Okamoto M."/>
            <person name="Ono N."/>
            <person name="Saji S."/>
            <person name="Sakaguchi M."/>
            <person name="Sakai K."/>
            <person name="Shibata M."/>
            <person name="Shimokawa T."/>
            <person name="Song J."/>
            <person name="Takazaki Y."/>
            <person name="Terasawa K."/>
            <person name="Tsugane M."/>
            <person name="Tsuji K."/>
            <person name="Ueda S."/>
            <person name="Waki K."/>
            <person name="Yamagata H."/>
            <person name="Yamamoto M."/>
            <person name="Yamamoto S."/>
            <person name="Yamane H."/>
            <person name="Yoshiki S."/>
            <person name="Yoshihara R."/>
            <person name="Yukawa K."/>
            <person name="Zhong H."/>
            <person name="Yano M."/>
            <person name="Yuan Q."/>
            <person name="Ouyang S."/>
            <person name="Liu J."/>
            <person name="Jones K.M."/>
            <person name="Gansberger K."/>
            <person name="Moffat K."/>
            <person name="Hill J."/>
            <person name="Bera J."/>
            <person name="Fadrosh D."/>
            <person name="Jin S."/>
            <person name="Johri S."/>
            <person name="Kim M."/>
            <person name="Overton L."/>
            <person name="Reardon M."/>
            <person name="Tsitrin T."/>
            <person name="Vuong H."/>
            <person name="Weaver B."/>
            <person name="Ciecko A."/>
            <person name="Tallon L."/>
            <person name="Jackson J."/>
            <person name="Pai G."/>
            <person name="Aken S.V."/>
            <person name="Utterback T."/>
            <person name="Reidmuller S."/>
            <person name="Feldblyum T."/>
            <person name="Hsiao J."/>
            <person name="Zismann V."/>
            <person name="Iobst S."/>
            <person name="de Vazeille A.R."/>
            <person name="Buell C.R."/>
            <person name="Ying K."/>
            <person name="Li Y."/>
            <person name="Lu T."/>
            <person name="Huang Y."/>
            <person name="Zhao Q."/>
            <person name="Feng Q."/>
            <person name="Zhang L."/>
            <person name="Zhu J."/>
            <person name="Weng Q."/>
            <person name="Mu J."/>
            <person name="Lu Y."/>
            <person name="Fan D."/>
            <person name="Liu Y."/>
            <person name="Guan J."/>
            <person name="Zhang Y."/>
            <person name="Yu S."/>
            <person name="Liu X."/>
            <person name="Zhang Y."/>
            <person name="Hong G."/>
            <person name="Han B."/>
            <person name="Choisne N."/>
            <person name="Demange N."/>
            <person name="Orjeda G."/>
            <person name="Samain S."/>
            <person name="Cattolico L."/>
            <person name="Pelletier E."/>
            <person name="Couloux A."/>
            <person name="Segurens B."/>
            <person name="Wincker P."/>
            <person name="D'Hont A."/>
            <person name="Scarpelli C."/>
            <person name="Weissenbach J."/>
            <person name="Salanoubat M."/>
            <person name="Quetier F."/>
            <person name="Yu Y."/>
            <person name="Kim H.R."/>
            <person name="Rambo T."/>
            <person name="Currie J."/>
            <person name="Collura K."/>
            <person name="Luo M."/>
            <person name="Yang T."/>
            <person name="Ammiraju J.S.S."/>
            <person name="Engler F."/>
            <person name="Soderlund C."/>
            <person name="Wing R.A."/>
            <person name="Palmer L.E."/>
            <person name="de la Bastide M."/>
            <person name="Spiegel L."/>
            <person name="Nascimento L."/>
            <person name="Zutavern T."/>
            <person name="O'Shaughnessy A."/>
            <person name="Dike S."/>
            <person name="Dedhia N."/>
            <person name="Preston R."/>
            <person name="Balija V."/>
            <person name="McCombie W.R."/>
            <person name="Chow T."/>
            <person name="Chen H."/>
            <person name="Chung M."/>
            <person name="Chen C."/>
            <person name="Shaw J."/>
            <person name="Wu H."/>
            <person name="Hsiao K."/>
            <person name="Chao Y."/>
            <person name="Chu M."/>
            <person name="Cheng C."/>
            <person name="Hour A."/>
            <person name="Lee P."/>
            <person name="Lin S."/>
            <person name="Lin Y."/>
            <person name="Liou J."/>
            <person name="Liu S."/>
            <person name="Hsing Y."/>
            <person name="Raghuvanshi S."/>
            <person name="Mohanty A."/>
            <person name="Bharti A.K."/>
            <person name="Gaur A."/>
            <person name="Gupta V."/>
            <person name="Kumar D."/>
            <person name="Ravi V."/>
            <person name="Vij S."/>
            <person name="Kapur A."/>
            <person name="Khurana P."/>
            <person name="Khurana P."/>
            <person name="Khurana J.P."/>
            <person name="Tyagi A.K."/>
            <person name="Gaikwad K."/>
            <person name="Singh A."/>
            <person name="Dalal V."/>
            <person name="Srivastava S."/>
            <person name="Dixit A."/>
            <person name="Pal A.K."/>
            <person name="Ghazi I.A."/>
            <person name="Yadav M."/>
            <person name="Pandit A."/>
            <person name="Bhargava A."/>
            <person name="Sureshbabu K."/>
            <person name="Batra K."/>
            <person name="Sharma T.R."/>
            <person name="Mohapatra T."/>
            <person name="Singh N.K."/>
            <person name="Messing J."/>
            <person name="Nelson A.B."/>
            <person name="Fuks G."/>
            <person name="Kavchok S."/>
            <person name="Keizer G."/>
            <person name="Linton E."/>
            <person name="Llaca V."/>
            <person name="Song R."/>
            <person name="Tanyolac B."/>
            <person name="Young S."/>
            <person name="Ho-Il K."/>
            <person name="Hahn J.H."/>
            <person name="Sangsakoo G."/>
            <person name="Vanavichit A."/>
            <person name="de Mattos Luiz.A.T."/>
            <person name="Zimmer P.D."/>
            <person name="Malone G."/>
            <person name="Dellagostin O."/>
            <person name="de Oliveira A.C."/>
            <person name="Bevan M."/>
            <person name="Bancroft I."/>
            <person name="Minx P."/>
            <person name="Cordum H."/>
            <person name="Wilson R."/>
            <person name="Cheng Z."/>
            <person name="Jin W."/>
            <person name="Jiang J."/>
            <person name="Leong S.A."/>
            <person name="Iwama H."/>
            <person name="Gojobori T."/>
            <person name="Itoh T."/>
            <person name="Niimura Y."/>
            <person name="Fujii Y."/>
            <person name="Habara T."/>
            <person name="Sakai H."/>
            <person name="Sato Y."/>
            <person name="Wilson G."/>
            <person name="Kumar K."/>
            <person name="McCouch S."/>
            <person name="Juretic N."/>
            <person name="Hoen D."/>
            <person name="Wright S."/>
            <person name="Bruskiewich R."/>
            <person name="Bureau T."/>
            <person name="Miyao A."/>
            <person name="Hirochika H."/>
            <person name="Nishikawa T."/>
            <person name="Kadowaki K."/>
            <person name="Sugiura M."/>
            <person name="Burr B."/>
            <person name="Sasaki T."/>
        </authorList>
    </citation>
    <scope>NUCLEOTIDE SEQUENCE [LARGE SCALE GENOMIC DNA]</scope>
    <source>
        <strain evidence="3">cv. Nipponbare</strain>
    </source>
</reference>
<accession>Q6Z5R6</accession>
<feature type="region of interest" description="Disordered" evidence="1">
    <location>
        <begin position="1"/>
        <end position="50"/>
    </location>
</feature>
<sequence length="234" mass="25081">MADRRRGWRRRTETTTTNTGGVRSKGRRGRGRPCRCDAGGGDGDVGRRTGTAVGAAEGDVDEEEGEAGAAAAVSGRRRAAVGVDGDVTVPREGTAASANALGAANGRQEAVQWRRCHWTPVGTRLRWSPRETEAMPVEGKQLRRRGRRRRGRPAHGHDSRGGWRRGEGAGHGRGRNGGGKGGRRPWKVAGDTMLVIMRIPCLAFPSSLPPNAFDYDIPLTKGTKIDNLPLTASF</sequence>
<evidence type="ECO:0008006" key="4">
    <source>
        <dbReference type="Google" id="ProtNLM"/>
    </source>
</evidence>
<gene>
    <name evidence="2" type="primary">OSJNBa0042E08.10</name>
</gene>
<organism evidence="2 3">
    <name type="scientific">Oryza sativa subsp. japonica</name>
    <name type="common">Rice</name>
    <dbReference type="NCBI Taxonomy" id="39947"/>
    <lineage>
        <taxon>Eukaryota</taxon>
        <taxon>Viridiplantae</taxon>
        <taxon>Streptophyta</taxon>
        <taxon>Embryophyta</taxon>
        <taxon>Tracheophyta</taxon>
        <taxon>Spermatophyta</taxon>
        <taxon>Magnoliopsida</taxon>
        <taxon>Liliopsida</taxon>
        <taxon>Poales</taxon>
        <taxon>Poaceae</taxon>
        <taxon>BOP clade</taxon>
        <taxon>Oryzoideae</taxon>
        <taxon>Oryzeae</taxon>
        <taxon>Oryzinae</taxon>
        <taxon>Oryza</taxon>
        <taxon>Oryza sativa</taxon>
    </lineage>
</organism>
<dbReference type="Proteomes" id="UP000000763">
    <property type="component" value="Chromosome 7"/>
</dbReference>
<feature type="compositionally biased region" description="Basic and acidic residues" evidence="1">
    <location>
        <begin position="155"/>
        <end position="170"/>
    </location>
</feature>
<name>Q6Z5R6_ORYSJ</name>
<feature type="compositionally biased region" description="Basic residues" evidence="1">
    <location>
        <begin position="142"/>
        <end position="154"/>
    </location>
</feature>
<dbReference type="EMBL" id="AP005104">
    <property type="protein sequence ID" value="BAC83725.1"/>
    <property type="molecule type" value="Genomic_DNA"/>
</dbReference>
<feature type="compositionally biased region" description="Basic and acidic residues" evidence="1">
    <location>
        <begin position="1"/>
        <end position="13"/>
    </location>
</feature>
<evidence type="ECO:0000313" key="3">
    <source>
        <dbReference type="Proteomes" id="UP000000763"/>
    </source>
</evidence>
<dbReference type="AlphaFoldDB" id="Q6Z5R6"/>
<feature type="compositionally biased region" description="Basic residues" evidence="1">
    <location>
        <begin position="24"/>
        <end position="33"/>
    </location>
</feature>